<keyword evidence="7 16" id="KW-0963">Cytoplasm</keyword>
<dbReference type="CDD" id="cd24015">
    <property type="entry name" value="ASKHA_NBD_PanK-III"/>
    <property type="match status" value="1"/>
</dbReference>
<sequence>MNLTIDIGNTCTKLVAFDGDEPVGEMRMDDGELHKFDGFCAGYPFERGICSSVVDVPEGLRRRLEAAPFPVMRLVSGVTPVPVNNRYATPLTLGTDRLAAVVGAHFKSGGRDALVIDVGTCITYDFITAAGDYLGGNISPGPTMRLKALGAFAGALPVVDRKGDTPPMGYSTETAIRSGVMRGVTYEIESYIRDFILKCPGLFVYLTGGVQLDLHIPEKKCIFADNFIVPYGLNRILLYNEEIAFNEKNSYL</sequence>
<dbReference type="AlphaFoldDB" id="A0A938WP00"/>
<dbReference type="Proteomes" id="UP000764045">
    <property type="component" value="Unassembled WGS sequence"/>
</dbReference>
<feature type="binding site" evidence="16">
    <location>
        <begin position="94"/>
        <end position="97"/>
    </location>
    <ligand>
        <name>substrate</name>
    </ligand>
</feature>
<comment type="pathway">
    <text evidence="4 16">Cofactor biosynthesis; coenzyme A biosynthesis; CoA from (R)-pantothenate: step 1/5.</text>
</comment>
<evidence type="ECO:0000256" key="3">
    <source>
        <dbReference type="ARBA" id="ARBA00004496"/>
    </source>
</evidence>
<accession>A0A938WP00</accession>
<feature type="active site" description="Proton acceptor" evidence="16">
    <location>
        <position position="96"/>
    </location>
</feature>
<dbReference type="GO" id="GO:0015937">
    <property type="term" value="P:coenzyme A biosynthetic process"/>
    <property type="evidence" value="ECO:0007669"/>
    <property type="project" value="UniProtKB-UniRule"/>
</dbReference>
<dbReference type="NCBIfam" id="TIGR00671">
    <property type="entry name" value="baf"/>
    <property type="match status" value="1"/>
</dbReference>
<comment type="subunit">
    <text evidence="5 16">Homodimer.</text>
</comment>
<feature type="binding site" evidence="16">
    <location>
        <position position="117"/>
    </location>
    <ligand>
        <name>K(+)</name>
        <dbReference type="ChEBI" id="CHEBI:29103"/>
    </ligand>
</feature>
<evidence type="ECO:0000256" key="4">
    <source>
        <dbReference type="ARBA" id="ARBA00005225"/>
    </source>
</evidence>
<comment type="catalytic activity">
    <reaction evidence="1 16">
        <text>(R)-pantothenate + ATP = (R)-4'-phosphopantothenate + ADP + H(+)</text>
        <dbReference type="Rhea" id="RHEA:16373"/>
        <dbReference type="ChEBI" id="CHEBI:10986"/>
        <dbReference type="ChEBI" id="CHEBI:15378"/>
        <dbReference type="ChEBI" id="CHEBI:29032"/>
        <dbReference type="ChEBI" id="CHEBI:30616"/>
        <dbReference type="ChEBI" id="CHEBI:456216"/>
        <dbReference type="EC" id="2.7.1.33"/>
    </reaction>
</comment>
<keyword evidence="9 16" id="KW-0547">Nucleotide-binding</keyword>
<evidence type="ECO:0000256" key="14">
    <source>
        <dbReference type="ARBA" id="ARBA00038036"/>
    </source>
</evidence>
<comment type="cofactor">
    <cofactor evidence="16">
        <name>NH4(+)</name>
        <dbReference type="ChEBI" id="CHEBI:28938"/>
    </cofactor>
    <cofactor evidence="16">
        <name>K(+)</name>
        <dbReference type="ChEBI" id="CHEBI:29103"/>
    </cofactor>
    <text evidence="16">A monovalent cation. Ammonium or potassium.</text>
</comment>
<comment type="subcellular location">
    <subcellularLocation>
        <location evidence="3 16">Cytoplasm</location>
    </subcellularLocation>
</comment>
<dbReference type="SUPFAM" id="SSF53067">
    <property type="entry name" value="Actin-like ATPase domain"/>
    <property type="match status" value="2"/>
</dbReference>
<keyword evidence="8 16" id="KW-0808">Transferase</keyword>
<keyword evidence="18" id="KW-1185">Reference proteome</keyword>
<dbReference type="InterPro" id="IPR043129">
    <property type="entry name" value="ATPase_NBD"/>
</dbReference>
<keyword evidence="10 16" id="KW-0418">Kinase</keyword>
<dbReference type="HAMAP" id="MF_01274">
    <property type="entry name" value="Pantothen_kinase_3"/>
    <property type="match status" value="1"/>
</dbReference>
<evidence type="ECO:0000313" key="17">
    <source>
        <dbReference type="EMBL" id="MBM6662286.1"/>
    </source>
</evidence>
<dbReference type="GO" id="GO:0005737">
    <property type="term" value="C:cytoplasm"/>
    <property type="evidence" value="ECO:0007669"/>
    <property type="project" value="UniProtKB-SubCell"/>
</dbReference>
<comment type="function">
    <text evidence="16">Catalyzes the phosphorylation of pantothenate (Pan), the first step in CoA biosynthesis.</text>
</comment>
<evidence type="ECO:0000256" key="15">
    <source>
        <dbReference type="ARBA" id="ARBA00040883"/>
    </source>
</evidence>
<evidence type="ECO:0000256" key="11">
    <source>
        <dbReference type="ARBA" id="ARBA00022840"/>
    </source>
</evidence>
<dbReference type="Pfam" id="PF03309">
    <property type="entry name" value="Pan_kinase"/>
    <property type="match status" value="1"/>
</dbReference>
<feature type="binding site" evidence="16">
    <location>
        <begin position="6"/>
        <end position="13"/>
    </location>
    <ligand>
        <name>ATP</name>
        <dbReference type="ChEBI" id="CHEBI:30616"/>
    </ligand>
</feature>
<proteinExistence type="inferred from homology"/>
<evidence type="ECO:0000256" key="12">
    <source>
        <dbReference type="ARBA" id="ARBA00022958"/>
    </source>
</evidence>
<reference evidence="17 18" key="1">
    <citation type="journal article" date="2021" name="Sci. Rep.">
        <title>The distribution of antibiotic resistance genes in chicken gut microbiota commensals.</title>
        <authorList>
            <person name="Juricova H."/>
            <person name="Matiasovicova J."/>
            <person name="Kubasova T."/>
            <person name="Cejkova D."/>
            <person name="Rychlik I."/>
        </authorList>
    </citation>
    <scope>NUCLEOTIDE SEQUENCE [LARGE SCALE GENOMIC DNA]</scope>
    <source>
        <strain evidence="17 18">An819</strain>
    </source>
</reference>
<evidence type="ECO:0000256" key="2">
    <source>
        <dbReference type="ARBA" id="ARBA00001958"/>
    </source>
</evidence>
<dbReference type="GO" id="GO:0046872">
    <property type="term" value="F:metal ion binding"/>
    <property type="evidence" value="ECO:0007669"/>
    <property type="project" value="UniProtKB-KW"/>
</dbReference>
<evidence type="ECO:0000256" key="5">
    <source>
        <dbReference type="ARBA" id="ARBA00011738"/>
    </source>
</evidence>
<evidence type="ECO:0000313" key="18">
    <source>
        <dbReference type="Proteomes" id="UP000764045"/>
    </source>
</evidence>
<dbReference type="RefSeq" id="WP_205110591.1">
    <property type="nucleotide sequence ID" value="NZ_CAWUJD010000001.1"/>
</dbReference>
<dbReference type="PANTHER" id="PTHR34265:SF1">
    <property type="entry name" value="TYPE III PANTOTHENATE KINASE"/>
    <property type="match status" value="1"/>
</dbReference>
<dbReference type="GO" id="GO:0004594">
    <property type="term" value="F:pantothenate kinase activity"/>
    <property type="evidence" value="ECO:0007669"/>
    <property type="project" value="UniProtKB-UniRule"/>
</dbReference>
<dbReference type="InterPro" id="IPR004619">
    <property type="entry name" value="Type_III_PanK"/>
</dbReference>
<evidence type="ECO:0000256" key="6">
    <source>
        <dbReference type="ARBA" id="ARBA00012102"/>
    </source>
</evidence>
<keyword evidence="11 16" id="KW-0067">ATP-binding</keyword>
<evidence type="ECO:0000256" key="10">
    <source>
        <dbReference type="ARBA" id="ARBA00022777"/>
    </source>
</evidence>
<dbReference type="PANTHER" id="PTHR34265">
    <property type="entry name" value="TYPE III PANTOTHENATE KINASE"/>
    <property type="match status" value="1"/>
</dbReference>
<evidence type="ECO:0000256" key="1">
    <source>
        <dbReference type="ARBA" id="ARBA00001206"/>
    </source>
</evidence>
<evidence type="ECO:0000256" key="7">
    <source>
        <dbReference type="ARBA" id="ARBA00022490"/>
    </source>
</evidence>
<feature type="binding site" evidence="16">
    <location>
        <position position="120"/>
    </location>
    <ligand>
        <name>ATP</name>
        <dbReference type="ChEBI" id="CHEBI:30616"/>
    </ligand>
</feature>
<evidence type="ECO:0000256" key="13">
    <source>
        <dbReference type="ARBA" id="ARBA00022993"/>
    </source>
</evidence>
<comment type="cofactor">
    <cofactor evidence="2">
        <name>K(+)</name>
        <dbReference type="ChEBI" id="CHEBI:29103"/>
    </cofactor>
</comment>
<keyword evidence="12 16" id="KW-0630">Potassium</keyword>
<evidence type="ECO:0000256" key="9">
    <source>
        <dbReference type="ARBA" id="ARBA00022741"/>
    </source>
</evidence>
<name>A0A938WP00_9BACT</name>
<evidence type="ECO:0000256" key="16">
    <source>
        <dbReference type="HAMAP-Rule" id="MF_01274"/>
    </source>
</evidence>
<comment type="similarity">
    <text evidence="14 16">Belongs to the type III pantothenate kinase family.</text>
</comment>
<keyword evidence="13 16" id="KW-0173">Coenzyme A biosynthesis</keyword>
<feature type="binding site" evidence="16">
    <location>
        <position position="172"/>
    </location>
    <ligand>
        <name>substrate</name>
    </ligand>
</feature>
<comment type="caution">
    <text evidence="17">The sequence shown here is derived from an EMBL/GenBank/DDBJ whole genome shotgun (WGS) entry which is preliminary data.</text>
</comment>
<protein>
    <recommendedName>
        <fullName evidence="15 16">Type III pantothenate kinase</fullName>
        <ecNumber evidence="6 16">2.7.1.33</ecNumber>
    </recommendedName>
    <alternativeName>
        <fullName evidence="16">PanK-III</fullName>
    </alternativeName>
    <alternativeName>
        <fullName evidence="16">Pantothenic acid kinase</fullName>
    </alternativeName>
</protein>
<dbReference type="EMBL" id="JACJJL010000019">
    <property type="protein sequence ID" value="MBM6662286.1"/>
    <property type="molecule type" value="Genomic_DNA"/>
</dbReference>
<dbReference type="EC" id="2.7.1.33" evidence="6 16"/>
<feature type="binding site" evidence="16">
    <location>
        <position position="87"/>
    </location>
    <ligand>
        <name>substrate</name>
    </ligand>
</feature>
<dbReference type="Gene3D" id="3.30.420.40">
    <property type="match status" value="2"/>
</dbReference>
<dbReference type="GO" id="GO:0005524">
    <property type="term" value="F:ATP binding"/>
    <property type="evidence" value="ECO:0007669"/>
    <property type="project" value="UniProtKB-UniRule"/>
</dbReference>
<evidence type="ECO:0000256" key="8">
    <source>
        <dbReference type="ARBA" id="ARBA00022679"/>
    </source>
</evidence>
<gene>
    <name evidence="16" type="primary">coaX</name>
    <name evidence="17" type="ORF">H6B30_11090</name>
</gene>
<organism evidence="17 18">
    <name type="scientific">Marseilla massiliensis</name>
    <dbReference type="NCBI Taxonomy" id="1841864"/>
    <lineage>
        <taxon>Bacteria</taxon>
        <taxon>Pseudomonadati</taxon>
        <taxon>Bacteroidota</taxon>
        <taxon>Bacteroidia</taxon>
        <taxon>Bacteroidales</taxon>
        <taxon>Prevotellaceae</taxon>
        <taxon>Marseilla</taxon>
    </lineage>
</organism>
<keyword evidence="16" id="KW-0479">Metal-binding</keyword>